<dbReference type="InterPro" id="IPR015631">
    <property type="entry name" value="CD2/SLAM_rcpt"/>
</dbReference>
<gene>
    <name evidence="9" type="primary">Slamf8</name>
</gene>
<protein>
    <submittedName>
        <fullName evidence="9">SLAM family member 8</fullName>
    </submittedName>
</protein>
<dbReference type="PROSITE" id="PS50835">
    <property type="entry name" value="IG_LIKE"/>
    <property type="match status" value="1"/>
</dbReference>
<evidence type="ECO:0000256" key="6">
    <source>
        <dbReference type="SAM" id="SignalP"/>
    </source>
</evidence>
<evidence type="ECO:0000256" key="3">
    <source>
        <dbReference type="ARBA" id="ARBA00023136"/>
    </source>
</evidence>
<evidence type="ECO:0000256" key="2">
    <source>
        <dbReference type="ARBA" id="ARBA00022729"/>
    </source>
</evidence>
<dbReference type="KEGG" id="ccan:109700356"/>
<organism evidence="9">
    <name type="scientific">Castor canadensis</name>
    <name type="common">American beaver</name>
    <dbReference type="NCBI Taxonomy" id="51338"/>
    <lineage>
        <taxon>Eukaryota</taxon>
        <taxon>Metazoa</taxon>
        <taxon>Chordata</taxon>
        <taxon>Craniata</taxon>
        <taxon>Vertebrata</taxon>
        <taxon>Euteleostomi</taxon>
        <taxon>Mammalia</taxon>
        <taxon>Eutheria</taxon>
        <taxon>Euarchontoglires</taxon>
        <taxon>Glires</taxon>
        <taxon>Rodentia</taxon>
        <taxon>Castorimorpha</taxon>
        <taxon>Castoridae</taxon>
        <taxon>Castor</taxon>
    </lineage>
</organism>
<keyword evidence="5" id="KW-0812">Transmembrane</keyword>
<sequence length="280" mass="30784">MAMWFLWSLLLWGALPIAVIHTQVLSKVGGSVLLMAEHPPGFKVREAIWRSLWPSEELLATFFRGSLETLYHSRFLGRAQLHSNLSLELGPLESGDSGNFSVLMVDTGGRVWTQTLQLKVYDAVPRPMVQVFVAVAGDPQNSSTCRVFLSCQAPNISDITYNWRREGTMDFGVEQHRLFTNGQVLSISLGLGDRDVAYSCIISNPVSWDVATVTPWESCHHEAASGKASYKDVLLVVVPVLLLLLLVGLFSARHCGPCSGKKKKDVCTDGVVAETENPLV</sequence>
<evidence type="ECO:0000313" key="9">
    <source>
        <dbReference type="RefSeq" id="XP_020041105.1"/>
    </source>
</evidence>
<comment type="subcellular location">
    <subcellularLocation>
        <location evidence="1">Membrane</location>
    </subcellularLocation>
</comment>
<dbReference type="Gene3D" id="2.60.40.10">
    <property type="entry name" value="Immunoglobulins"/>
    <property type="match status" value="2"/>
</dbReference>
<dbReference type="GO" id="GO:0016020">
    <property type="term" value="C:membrane"/>
    <property type="evidence" value="ECO:0007669"/>
    <property type="project" value="UniProtKB-SubCell"/>
</dbReference>
<reference evidence="9" key="1">
    <citation type="submission" date="2025-08" db="UniProtKB">
        <authorList>
            <consortium name="RefSeq"/>
        </authorList>
    </citation>
    <scope>IDENTIFICATION</scope>
    <source>
        <tissue evidence="9">Leukocyte</tissue>
    </source>
</reference>
<dbReference type="PANTHER" id="PTHR12080:SF92">
    <property type="entry name" value="SLAM FAMILY MEMBER 8"/>
    <property type="match status" value="1"/>
</dbReference>
<evidence type="ECO:0000256" key="1">
    <source>
        <dbReference type="ARBA" id="ARBA00004370"/>
    </source>
</evidence>
<dbReference type="InterPro" id="IPR007110">
    <property type="entry name" value="Ig-like_dom"/>
</dbReference>
<feature type="chain" id="PRO_5034263913" evidence="6">
    <location>
        <begin position="23"/>
        <end position="280"/>
    </location>
</feature>
<keyword evidence="2 6" id="KW-0732">Signal</keyword>
<dbReference type="Proteomes" id="UP001732720">
    <property type="component" value="Chromosome 11"/>
</dbReference>
<proteinExistence type="predicted"/>
<dbReference type="CTD" id="56833"/>
<dbReference type="RefSeq" id="XP_020041105.1">
    <property type="nucleotide sequence ID" value="XM_020185516.2"/>
</dbReference>
<feature type="transmembrane region" description="Helical" evidence="5">
    <location>
        <begin position="233"/>
        <end position="252"/>
    </location>
</feature>
<keyword evidence="3 5" id="KW-0472">Membrane</keyword>
<dbReference type="InterPro" id="IPR036179">
    <property type="entry name" value="Ig-like_dom_sf"/>
</dbReference>
<evidence type="ECO:0000259" key="7">
    <source>
        <dbReference type="PROSITE" id="PS50835"/>
    </source>
</evidence>
<dbReference type="OrthoDB" id="8963224at2759"/>
<dbReference type="GO" id="GO:0002232">
    <property type="term" value="P:leukocyte chemotaxis involved in inflammatory response"/>
    <property type="evidence" value="ECO:0007669"/>
    <property type="project" value="TreeGrafter"/>
</dbReference>
<dbReference type="GeneID" id="109700356"/>
<dbReference type="SUPFAM" id="SSF48726">
    <property type="entry name" value="Immunoglobulin"/>
    <property type="match status" value="2"/>
</dbReference>
<dbReference type="PANTHER" id="PTHR12080">
    <property type="entry name" value="SIGNALING LYMPHOCYTIC ACTIVATION MOLECULE"/>
    <property type="match status" value="1"/>
</dbReference>
<name>A0A8B7WEY8_CASCN</name>
<keyword evidence="8" id="KW-1185">Reference proteome</keyword>
<dbReference type="GO" id="GO:0038023">
    <property type="term" value="F:signaling receptor activity"/>
    <property type="evidence" value="ECO:0007669"/>
    <property type="project" value="TreeGrafter"/>
</dbReference>
<dbReference type="RefSeq" id="XP_020041105.1">
    <property type="nucleotide sequence ID" value="XM_020185516.1"/>
</dbReference>
<dbReference type="GO" id="GO:0045577">
    <property type="term" value="P:regulation of B cell differentiation"/>
    <property type="evidence" value="ECO:0007669"/>
    <property type="project" value="TreeGrafter"/>
</dbReference>
<dbReference type="AlphaFoldDB" id="A0A8B7WEY8"/>
<accession>A0A8B7WEY8</accession>
<feature type="signal peptide" evidence="6">
    <location>
        <begin position="1"/>
        <end position="22"/>
    </location>
</feature>
<dbReference type="InterPro" id="IPR013783">
    <property type="entry name" value="Ig-like_fold"/>
</dbReference>
<feature type="domain" description="Ig-like" evidence="7">
    <location>
        <begin position="127"/>
        <end position="214"/>
    </location>
</feature>
<keyword evidence="5" id="KW-1133">Transmembrane helix</keyword>
<evidence type="ECO:0000256" key="5">
    <source>
        <dbReference type="SAM" id="Phobius"/>
    </source>
</evidence>
<keyword evidence="4" id="KW-0325">Glycoprotein</keyword>
<evidence type="ECO:0000256" key="4">
    <source>
        <dbReference type="ARBA" id="ARBA00023180"/>
    </source>
</evidence>
<evidence type="ECO:0000313" key="8">
    <source>
        <dbReference type="Proteomes" id="UP001732720"/>
    </source>
</evidence>